<sequence length="55" mass="6307">MVAMDLRGYGERDSPKGREHYKTSLLVNDIKEIIEALDYKSWTLLSHDRGGALAW</sequence>
<protein>
    <recommendedName>
        <fullName evidence="1">AB hydrolase-1 domain-containing protein</fullName>
    </recommendedName>
</protein>
<dbReference type="InterPro" id="IPR000073">
    <property type="entry name" value="AB_hydrolase_1"/>
</dbReference>
<dbReference type="Gene3D" id="3.40.50.1820">
    <property type="entry name" value="alpha/beta hydrolase"/>
    <property type="match status" value="1"/>
</dbReference>
<evidence type="ECO:0000259" key="1">
    <source>
        <dbReference type="Pfam" id="PF00561"/>
    </source>
</evidence>
<evidence type="ECO:0000313" key="3">
    <source>
        <dbReference type="Proteomes" id="UP001159427"/>
    </source>
</evidence>
<comment type="caution">
    <text evidence="2">The sequence shown here is derived from an EMBL/GenBank/DDBJ whole genome shotgun (WGS) entry which is preliminary data.</text>
</comment>
<reference evidence="2 3" key="1">
    <citation type="submission" date="2022-05" db="EMBL/GenBank/DDBJ databases">
        <authorList>
            <consortium name="Genoscope - CEA"/>
            <person name="William W."/>
        </authorList>
    </citation>
    <scope>NUCLEOTIDE SEQUENCE [LARGE SCALE GENOMIC DNA]</scope>
</reference>
<dbReference type="InterPro" id="IPR029058">
    <property type="entry name" value="AB_hydrolase_fold"/>
</dbReference>
<dbReference type="EMBL" id="CALNXI010000129">
    <property type="protein sequence ID" value="CAH3019898.1"/>
    <property type="molecule type" value="Genomic_DNA"/>
</dbReference>
<evidence type="ECO:0000313" key="2">
    <source>
        <dbReference type="EMBL" id="CAH3019898.1"/>
    </source>
</evidence>
<dbReference type="Proteomes" id="UP001159427">
    <property type="component" value="Unassembled WGS sequence"/>
</dbReference>
<proteinExistence type="predicted"/>
<organism evidence="2 3">
    <name type="scientific">Porites evermanni</name>
    <dbReference type="NCBI Taxonomy" id="104178"/>
    <lineage>
        <taxon>Eukaryota</taxon>
        <taxon>Metazoa</taxon>
        <taxon>Cnidaria</taxon>
        <taxon>Anthozoa</taxon>
        <taxon>Hexacorallia</taxon>
        <taxon>Scleractinia</taxon>
        <taxon>Fungiina</taxon>
        <taxon>Poritidae</taxon>
        <taxon>Porites</taxon>
    </lineage>
</organism>
<name>A0ABN8LXJ1_9CNID</name>
<dbReference type="SUPFAM" id="SSF53474">
    <property type="entry name" value="alpha/beta-Hydrolases"/>
    <property type="match status" value="1"/>
</dbReference>
<keyword evidence="3" id="KW-1185">Reference proteome</keyword>
<feature type="domain" description="AB hydrolase-1" evidence="1">
    <location>
        <begin position="2"/>
        <end position="55"/>
    </location>
</feature>
<accession>A0ABN8LXJ1</accession>
<dbReference type="Pfam" id="PF00561">
    <property type="entry name" value="Abhydrolase_1"/>
    <property type="match status" value="1"/>
</dbReference>
<gene>
    <name evidence="2" type="ORF">PEVE_00004615</name>
</gene>